<gene>
    <name evidence="1" type="ORF">FPE_LOCUS6346</name>
</gene>
<proteinExistence type="predicted"/>
<reference evidence="1" key="1">
    <citation type="submission" date="2023-05" db="EMBL/GenBank/DDBJ databases">
        <authorList>
            <person name="Huff M."/>
        </authorList>
    </citation>
    <scope>NUCLEOTIDE SEQUENCE</scope>
</reference>
<keyword evidence="2" id="KW-1185">Reference proteome</keyword>
<evidence type="ECO:0000313" key="1">
    <source>
        <dbReference type="EMBL" id="CAI9758916.1"/>
    </source>
</evidence>
<protein>
    <submittedName>
        <fullName evidence="1">Uncharacterized protein</fullName>
    </submittedName>
</protein>
<evidence type="ECO:0000313" key="2">
    <source>
        <dbReference type="Proteomes" id="UP000834106"/>
    </source>
</evidence>
<accession>A0AAD1YZY1</accession>
<dbReference type="Proteomes" id="UP000834106">
    <property type="component" value="Chromosome 4"/>
</dbReference>
<dbReference type="EMBL" id="OU503039">
    <property type="protein sequence ID" value="CAI9758916.1"/>
    <property type="molecule type" value="Genomic_DNA"/>
</dbReference>
<sequence length="144" mass="16593">MTKRTFKMWKISSLESDAGVNLVASPMLEEAVWIFDLVFTLYYGLPPEKASNFKRYQLIFKEKVNNIFHNLPALLSAAKILDWIALRGKGKDDDQESVVMSNKKREKFLCVLPKVEKSKNRMFVAEQNISCIIVYLKFLKVAAL</sequence>
<organism evidence="1 2">
    <name type="scientific">Fraxinus pennsylvanica</name>
    <dbReference type="NCBI Taxonomy" id="56036"/>
    <lineage>
        <taxon>Eukaryota</taxon>
        <taxon>Viridiplantae</taxon>
        <taxon>Streptophyta</taxon>
        <taxon>Embryophyta</taxon>
        <taxon>Tracheophyta</taxon>
        <taxon>Spermatophyta</taxon>
        <taxon>Magnoliopsida</taxon>
        <taxon>eudicotyledons</taxon>
        <taxon>Gunneridae</taxon>
        <taxon>Pentapetalae</taxon>
        <taxon>asterids</taxon>
        <taxon>lamiids</taxon>
        <taxon>Lamiales</taxon>
        <taxon>Oleaceae</taxon>
        <taxon>Oleeae</taxon>
        <taxon>Fraxinus</taxon>
    </lineage>
</organism>
<dbReference type="AlphaFoldDB" id="A0AAD1YZY1"/>
<name>A0AAD1YZY1_9LAMI</name>